<evidence type="ECO:0000256" key="7">
    <source>
        <dbReference type="ARBA" id="ARBA00022884"/>
    </source>
</evidence>
<keyword evidence="5 9" id="KW-0819">tRNA processing</keyword>
<evidence type="ECO:0000256" key="1">
    <source>
        <dbReference type="ARBA" id="ARBA00001917"/>
    </source>
</evidence>
<protein>
    <recommendedName>
        <fullName evidence="9">tRNA-dihydrouridine synthase</fullName>
        <ecNumber evidence="9">1.3.1.-</ecNumber>
    </recommendedName>
</protein>
<dbReference type="Gene3D" id="1.20.120.1460">
    <property type="match status" value="1"/>
</dbReference>
<evidence type="ECO:0000256" key="3">
    <source>
        <dbReference type="ARBA" id="ARBA00022630"/>
    </source>
</evidence>
<comment type="function">
    <text evidence="9">Catalyzes the synthesis of dihydrouridine, a modified base found in the D-loop of most tRNAs.</text>
</comment>
<proteinExistence type="inferred from homology"/>
<dbReference type="InterPro" id="IPR013785">
    <property type="entry name" value="Aldolase_TIM"/>
</dbReference>
<keyword evidence="14" id="KW-1185">Reference proteome</keyword>
<dbReference type="Gene3D" id="3.20.20.70">
    <property type="entry name" value="Aldolase class I"/>
    <property type="match status" value="1"/>
</dbReference>
<accession>A0A6G0XXM5</accession>
<feature type="binding site" evidence="11">
    <location>
        <position position="145"/>
    </location>
    <ligand>
        <name>FMN</name>
        <dbReference type="ChEBI" id="CHEBI:58210"/>
    </ligand>
</feature>
<feature type="binding site" evidence="11">
    <location>
        <begin position="245"/>
        <end position="246"/>
    </location>
    <ligand>
        <name>FMN</name>
        <dbReference type="ChEBI" id="CHEBI:58210"/>
    </ligand>
</feature>
<feature type="binding site" evidence="11">
    <location>
        <begin position="219"/>
        <end position="221"/>
    </location>
    <ligand>
        <name>FMN</name>
        <dbReference type="ChEBI" id="CHEBI:58210"/>
    </ligand>
</feature>
<evidence type="ECO:0000259" key="12">
    <source>
        <dbReference type="Pfam" id="PF01207"/>
    </source>
</evidence>
<dbReference type="InterPro" id="IPR035587">
    <property type="entry name" value="DUS-like_FMN-bd"/>
</dbReference>
<dbReference type="InterPro" id="IPR004653">
    <property type="entry name" value="DusA"/>
</dbReference>
<dbReference type="Proteomes" id="UP000481153">
    <property type="component" value="Unassembled WGS sequence"/>
</dbReference>
<keyword evidence="4 9" id="KW-0288">FMN</keyword>
<dbReference type="PANTHER" id="PTHR42907">
    <property type="entry name" value="FMN-LINKED OXIDOREDUCTASES SUPERFAMILY PROTEIN"/>
    <property type="match status" value="1"/>
</dbReference>
<dbReference type="PIRSF" id="PIRSF006621">
    <property type="entry name" value="Dus"/>
    <property type="match status" value="1"/>
</dbReference>
<feature type="binding site" evidence="11">
    <location>
        <position position="177"/>
    </location>
    <ligand>
        <name>FMN</name>
        <dbReference type="ChEBI" id="CHEBI:58210"/>
    </ligand>
</feature>
<dbReference type="VEuPathDB" id="FungiDB:AeMF1_002347"/>
<evidence type="ECO:0000313" key="14">
    <source>
        <dbReference type="Proteomes" id="UP000481153"/>
    </source>
</evidence>
<evidence type="ECO:0000256" key="2">
    <source>
        <dbReference type="ARBA" id="ARBA00022555"/>
    </source>
</evidence>
<comment type="caution">
    <text evidence="13">The sequence shown here is derived from an EMBL/GenBank/DDBJ whole genome shotgun (WGS) entry which is preliminary data.</text>
</comment>
<evidence type="ECO:0000256" key="6">
    <source>
        <dbReference type="ARBA" id="ARBA00022857"/>
    </source>
</evidence>
<keyword evidence="3 9" id="KW-0285">Flavoprotein</keyword>
<evidence type="ECO:0000256" key="4">
    <source>
        <dbReference type="ARBA" id="ARBA00022643"/>
    </source>
</evidence>
<dbReference type="InterPro" id="IPR018517">
    <property type="entry name" value="tRNA_hU_synthase_CS"/>
</dbReference>
<keyword evidence="7" id="KW-0694">RNA-binding</keyword>
<dbReference type="SUPFAM" id="SSF51395">
    <property type="entry name" value="FMN-linked oxidoreductases"/>
    <property type="match status" value="1"/>
</dbReference>
<dbReference type="GO" id="GO:0050660">
    <property type="term" value="F:flavin adenine dinucleotide binding"/>
    <property type="evidence" value="ECO:0007669"/>
    <property type="project" value="InterPro"/>
</dbReference>
<keyword evidence="11" id="KW-0547">Nucleotide-binding</keyword>
<feature type="active site" description="Proton donor" evidence="10">
    <location>
        <position position="105"/>
    </location>
</feature>
<dbReference type="EC" id="1.3.1.-" evidence="9"/>
<sequence>MIRRLMTADYAPTRLSVAPMMDWTDRHYRFMMRQITRKTLLYTEMVVDETLMHQKHNLDYFLGHDAAEYPLALQLGGNDPETLGEVAKMAAAYGNFHEINLNVGCPSPKVSKRCFGARLMLDPILVRDICYEMRRQVTSTPITVKCRLGVDDFDSYEYLHKFVTTVASSGVTEFTVHARKCWLDGLRLSPHENRTVPPLNYASVGRLKADFPDLKIMLNGGVASIQHAAELLEDSSLNVDGVMIGRAAYNTPWNFCDADRLLFGESNPGLSRRQVVANYLDYAEDMQERWGKVRSSGQYAMPTSLLLKPILNLFNGEYGGKALKRHVAQRWAERKGEQLDHAGCDCG</sequence>
<organism evidence="13 14">
    <name type="scientific">Aphanomyces euteiches</name>
    <dbReference type="NCBI Taxonomy" id="100861"/>
    <lineage>
        <taxon>Eukaryota</taxon>
        <taxon>Sar</taxon>
        <taxon>Stramenopiles</taxon>
        <taxon>Oomycota</taxon>
        <taxon>Saprolegniomycetes</taxon>
        <taxon>Saprolegniales</taxon>
        <taxon>Verrucalvaceae</taxon>
        <taxon>Aphanomyces</taxon>
    </lineage>
</organism>
<dbReference type="NCBIfam" id="NF008774">
    <property type="entry name" value="PRK11815.1"/>
    <property type="match status" value="1"/>
</dbReference>
<evidence type="ECO:0000256" key="10">
    <source>
        <dbReference type="PIRSR" id="PIRSR006621-1"/>
    </source>
</evidence>
<feature type="domain" description="DUS-like FMN-binding" evidence="12">
    <location>
        <begin position="17"/>
        <end position="289"/>
    </location>
</feature>
<comment type="similarity">
    <text evidence="9">Belongs to the dus family.</text>
</comment>
<reference evidence="13 14" key="1">
    <citation type="submission" date="2019-07" db="EMBL/GenBank/DDBJ databases">
        <title>Genomics analysis of Aphanomyces spp. identifies a new class of oomycete effector associated with host adaptation.</title>
        <authorList>
            <person name="Gaulin E."/>
        </authorList>
    </citation>
    <scope>NUCLEOTIDE SEQUENCE [LARGE SCALE GENOMIC DNA]</scope>
    <source>
        <strain evidence="13 14">ATCC 201684</strain>
    </source>
</reference>
<dbReference type="GO" id="GO:0017150">
    <property type="term" value="F:tRNA dihydrouridine synthase activity"/>
    <property type="evidence" value="ECO:0007669"/>
    <property type="project" value="InterPro"/>
</dbReference>
<evidence type="ECO:0000256" key="5">
    <source>
        <dbReference type="ARBA" id="ARBA00022694"/>
    </source>
</evidence>
<dbReference type="InterPro" id="IPR001269">
    <property type="entry name" value="DUS_fam"/>
</dbReference>
<dbReference type="GO" id="GO:0000049">
    <property type="term" value="F:tRNA binding"/>
    <property type="evidence" value="ECO:0007669"/>
    <property type="project" value="UniProtKB-KW"/>
</dbReference>
<keyword evidence="6" id="KW-0521">NADP</keyword>
<evidence type="ECO:0000256" key="9">
    <source>
        <dbReference type="PIRNR" id="PIRNR006621"/>
    </source>
</evidence>
<gene>
    <name evidence="13" type="ORF">Ae201684_000504</name>
</gene>
<dbReference type="Pfam" id="PF01207">
    <property type="entry name" value="Dus"/>
    <property type="match status" value="1"/>
</dbReference>
<dbReference type="EMBL" id="VJMJ01000002">
    <property type="protein sequence ID" value="KAF0745490.1"/>
    <property type="molecule type" value="Genomic_DNA"/>
</dbReference>
<evidence type="ECO:0000256" key="11">
    <source>
        <dbReference type="PIRSR" id="PIRSR006621-2"/>
    </source>
</evidence>
<dbReference type="AlphaFoldDB" id="A0A6G0XXM5"/>
<evidence type="ECO:0000256" key="8">
    <source>
        <dbReference type="ARBA" id="ARBA00023002"/>
    </source>
</evidence>
<name>A0A6G0XXM5_9STRA</name>
<dbReference type="PROSITE" id="PS01136">
    <property type="entry name" value="UPF0034"/>
    <property type="match status" value="1"/>
</dbReference>
<dbReference type="PANTHER" id="PTHR42907:SF1">
    <property type="entry name" value="FMN-LINKED OXIDOREDUCTASES SUPERFAMILY PROTEIN"/>
    <property type="match status" value="1"/>
</dbReference>
<feature type="binding site" evidence="11">
    <location>
        <begin position="19"/>
        <end position="21"/>
    </location>
    <ligand>
        <name>FMN</name>
        <dbReference type="ChEBI" id="CHEBI:58210"/>
    </ligand>
</feature>
<dbReference type="CDD" id="cd02801">
    <property type="entry name" value="DUS_like_FMN"/>
    <property type="match status" value="1"/>
</dbReference>
<keyword evidence="2" id="KW-0820">tRNA-binding</keyword>
<feature type="binding site" evidence="11">
    <location>
        <position position="74"/>
    </location>
    <ligand>
        <name>FMN</name>
        <dbReference type="ChEBI" id="CHEBI:58210"/>
    </ligand>
</feature>
<evidence type="ECO:0000313" key="13">
    <source>
        <dbReference type="EMBL" id="KAF0745490.1"/>
    </source>
</evidence>
<comment type="cofactor">
    <cofactor evidence="1 9 11">
        <name>FMN</name>
        <dbReference type="ChEBI" id="CHEBI:58210"/>
    </cofactor>
</comment>
<keyword evidence="8 9" id="KW-0560">Oxidoreductase</keyword>